<keyword evidence="3" id="KW-1185">Reference proteome</keyword>
<evidence type="ECO:0000313" key="3">
    <source>
        <dbReference type="Proteomes" id="UP000316621"/>
    </source>
</evidence>
<dbReference type="Gramene" id="RZC76121">
    <property type="protein sequence ID" value="RZC76121"/>
    <property type="gene ID" value="C5167_000309"/>
</dbReference>
<dbReference type="Proteomes" id="UP000316621">
    <property type="component" value="Chromosome 9"/>
</dbReference>
<dbReference type="AlphaFoldDB" id="A0A4Y7KVH9"/>
<dbReference type="EMBL" id="CM010723">
    <property type="protein sequence ID" value="RZC76121.1"/>
    <property type="molecule type" value="Genomic_DNA"/>
</dbReference>
<evidence type="ECO:0000259" key="1">
    <source>
        <dbReference type="Pfam" id="PF17846"/>
    </source>
</evidence>
<reference evidence="2 3" key="1">
    <citation type="journal article" date="2018" name="Science">
        <title>The opium poppy genome and morphinan production.</title>
        <authorList>
            <person name="Guo L."/>
            <person name="Winzer T."/>
            <person name="Yang X."/>
            <person name="Li Y."/>
            <person name="Ning Z."/>
            <person name="He Z."/>
            <person name="Teodor R."/>
            <person name="Lu Y."/>
            <person name="Bowser T.A."/>
            <person name="Graham I.A."/>
            <person name="Ye K."/>
        </authorList>
    </citation>
    <scope>NUCLEOTIDE SEQUENCE [LARGE SCALE GENOMIC DNA]</scope>
    <source>
        <strain evidence="3">cv. HN1</strain>
        <tissue evidence="2">Leaves</tissue>
    </source>
</reference>
<name>A0A4Y7KVH9_PAPSO</name>
<organism evidence="2 3">
    <name type="scientific">Papaver somniferum</name>
    <name type="common">Opium poppy</name>
    <dbReference type="NCBI Taxonomy" id="3469"/>
    <lineage>
        <taxon>Eukaryota</taxon>
        <taxon>Viridiplantae</taxon>
        <taxon>Streptophyta</taxon>
        <taxon>Embryophyta</taxon>
        <taxon>Tracheophyta</taxon>
        <taxon>Spermatophyta</taxon>
        <taxon>Magnoliopsida</taxon>
        <taxon>Ranunculales</taxon>
        <taxon>Papaveraceae</taxon>
        <taxon>Papaveroideae</taxon>
        <taxon>Papaver</taxon>
    </lineage>
</organism>
<dbReference type="Pfam" id="PF17846">
    <property type="entry name" value="XRN_M"/>
    <property type="match status" value="1"/>
</dbReference>
<accession>A0A4Y7KVH9</accession>
<evidence type="ECO:0000313" key="2">
    <source>
        <dbReference type="EMBL" id="RZC76121.1"/>
    </source>
</evidence>
<protein>
    <recommendedName>
        <fullName evidence="1">Xrn1 helical domain-containing protein</fullName>
    </recommendedName>
</protein>
<feature type="domain" description="Xrn1 helical" evidence="1">
    <location>
        <begin position="171"/>
        <end position="206"/>
    </location>
</feature>
<dbReference type="InterPro" id="IPR041412">
    <property type="entry name" value="Xrn1_helical"/>
</dbReference>
<proteinExistence type="predicted"/>
<gene>
    <name evidence="2" type="ORF">C5167_000309</name>
</gene>
<sequence length="288" mass="31592">MCKHKKLPAPYLPVIDSCPRTINVPSLLFSQSSTFLNQASGDFVWPGHPAIRKCLIVQWDAVSAPALVLYMTSLNCFLAVIVKSNVLSGVQRSMLDGGLRVRGFAHRSFSSVIFFSSSREKTDLYLNLLNLSGSKEADHGIGDNPPGNELPCYCPREDERCGRIQAPSFRFSSDIKDLGQLQIGFELGSPFKPFNQLMGIFPAASYLAPFVGFKEVTPMSKESRHSGGDPLVLCFVDIINPVQAATVLGALQGEHKKLTLLLSSLYVKLISICIHKFIYHVSSSLLLA</sequence>